<organism evidence="2 3">
    <name type="scientific">Candidatus Acidulodesulfobacterium ferriphilum</name>
    <dbReference type="NCBI Taxonomy" id="2597223"/>
    <lineage>
        <taxon>Bacteria</taxon>
        <taxon>Deltaproteobacteria</taxon>
        <taxon>Candidatus Acidulodesulfobacterales</taxon>
        <taxon>Candidatus Acidulodesulfobacterium</taxon>
    </lineage>
</organism>
<dbReference type="Proteomes" id="UP000320813">
    <property type="component" value="Unassembled WGS sequence"/>
</dbReference>
<dbReference type="EMBL" id="SGBD01000001">
    <property type="protein sequence ID" value="RZD15498.1"/>
    <property type="molecule type" value="Genomic_DNA"/>
</dbReference>
<evidence type="ECO:0000313" key="2">
    <source>
        <dbReference type="EMBL" id="RZD15498.1"/>
    </source>
</evidence>
<gene>
    <name evidence="2" type="ORF">EVJ47_04295</name>
</gene>
<proteinExistence type="predicted"/>
<dbReference type="PROSITE" id="PS51257">
    <property type="entry name" value="PROKAR_LIPOPROTEIN"/>
    <property type="match status" value="1"/>
</dbReference>
<evidence type="ECO:0000256" key="1">
    <source>
        <dbReference type="SAM" id="MobiDB-lite"/>
    </source>
</evidence>
<accession>A0A519BE20</accession>
<evidence type="ECO:0008006" key="4">
    <source>
        <dbReference type="Google" id="ProtNLM"/>
    </source>
</evidence>
<comment type="caution">
    <text evidence="2">The sequence shown here is derived from an EMBL/GenBank/DDBJ whole genome shotgun (WGS) entry which is preliminary data.</text>
</comment>
<protein>
    <recommendedName>
        <fullName evidence="4">Lipoprotein</fullName>
    </recommendedName>
</protein>
<dbReference type="AlphaFoldDB" id="A0A519BE20"/>
<evidence type="ECO:0000313" key="3">
    <source>
        <dbReference type="Proteomes" id="UP000320813"/>
    </source>
</evidence>
<reference evidence="2 3" key="1">
    <citation type="submission" date="2019-01" db="EMBL/GenBank/DDBJ databases">
        <title>Insights into ecological role of a new deltaproteobacterial order Candidatus Sinidesulfobacterales (Sva0485) by metagenomics and metatranscriptomics.</title>
        <authorList>
            <person name="Tan S."/>
            <person name="Liu J."/>
            <person name="Fang Y."/>
            <person name="Hedlund B.P."/>
            <person name="Lian Z.H."/>
            <person name="Huang L.Y."/>
            <person name="Li J.T."/>
            <person name="Huang L.N."/>
            <person name="Li W.J."/>
            <person name="Jiang H.C."/>
            <person name="Dong H.L."/>
            <person name="Shu W.S."/>
        </authorList>
    </citation>
    <scope>NUCLEOTIDE SEQUENCE [LARGE SCALE GENOMIC DNA]</scope>
    <source>
        <strain evidence="2">AP3</strain>
    </source>
</reference>
<sequence>MNAKRIKKFFLFTASLGMFVLFLSGCAAYYGPLASPAYSQGYISVATPNFAFSFGEGVNAYYAPEFGAYIYGYNGYYYRWLNGGWVYASVYQGPWYPVTAGIFLPGILAFGPPPPVIAYRPYFVWWRMHVGPWYRAYHPGWWARHQMFLRNYGEWRLHVNRFYRNHPYQNWRMRRHFGPRGPEHGGPRREGPGRRGPEHGGPGFMHGHHGPFFGH</sequence>
<feature type="region of interest" description="Disordered" evidence="1">
    <location>
        <begin position="178"/>
        <end position="215"/>
    </location>
</feature>
<name>A0A519BE20_9DELT</name>
<feature type="compositionally biased region" description="Basic and acidic residues" evidence="1">
    <location>
        <begin position="181"/>
        <end position="198"/>
    </location>
</feature>